<dbReference type="EMBL" id="JACIIU010000013">
    <property type="protein sequence ID" value="MBB6261910.1"/>
    <property type="molecule type" value="Genomic_DNA"/>
</dbReference>
<organism evidence="2 3">
    <name type="scientific">Paenochrobactrum gallinarii</name>
    <dbReference type="NCBI Taxonomy" id="643673"/>
    <lineage>
        <taxon>Bacteria</taxon>
        <taxon>Pseudomonadati</taxon>
        <taxon>Pseudomonadota</taxon>
        <taxon>Alphaproteobacteria</taxon>
        <taxon>Hyphomicrobiales</taxon>
        <taxon>Brucellaceae</taxon>
        <taxon>Paenochrobactrum</taxon>
    </lineage>
</organism>
<evidence type="ECO:0000313" key="3">
    <source>
        <dbReference type="Proteomes" id="UP000555393"/>
    </source>
</evidence>
<keyword evidence="2" id="KW-0969">Cilium</keyword>
<feature type="transmembrane region" description="Helical" evidence="1">
    <location>
        <begin position="7"/>
        <end position="28"/>
    </location>
</feature>
<dbReference type="Proteomes" id="UP000555393">
    <property type="component" value="Unassembled WGS sequence"/>
</dbReference>
<proteinExistence type="predicted"/>
<protein>
    <submittedName>
        <fullName evidence="2">Flagellar biosynthesis protein FliQ</fullName>
    </submittedName>
</protein>
<keyword evidence="3" id="KW-1185">Reference proteome</keyword>
<keyword evidence="2" id="KW-0966">Cell projection</keyword>
<keyword evidence="1" id="KW-0812">Transmembrane</keyword>
<keyword evidence="1" id="KW-0472">Membrane</keyword>
<keyword evidence="1" id="KW-1133">Transmembrane helix</keyword>
<reference evidence="2 3" key="1">
    <citation type="submission" date="2020-08" db="EMBL/GenBank/DDBJ databases">
        <title>Genomic Encyclopedia of Type Strains, Phase IV (KMG-IV): sequencing the most valuable type-strain genomes for metagenomic binning, comparative biology and taxonomic classification.</title>
        <authorList>
            <person name="Goeker M."/>
        </authorList>
    </citation>
    <scope>NUCLEOTIDE SEQUENCE [LARGE SCALE GENOMIC DNA]</scope>
    <source>
        <strain evidence="2 3">DSM 22336</strain>
    </source>
</reference>
<gene>
    <name evidence="2" type="ORF">FHS77_002477</name>
</gene>
<dbReference type="RefSeq" id="WP_184223709.1">
    <property type="nucleotide sequence ID" value="NZ_JACIIU010000013.1"/>
</dbReference>
<evidence type="ECO:0000256" key="1">
    <source>
        <dbReference type="SAM" id="Phobius"/>
    </source>
</evidence>
<name>A0A841LYI4_9HYPH</name>
<comment type="caution">
    <text evidence="2">The sequence shown here is derived from an EMBL/GenBank/DDBJ whole genome shotgun (WGS) entry which is preliminary data.</text>
</comment>
<accession>A0A841LYI4</accession>
<evidence type="ECO:0000313" key="2">
    <source>
        <dbReference type="EMBL" id="MBB6261910.1"/>
    </source>
</evidence>
<sequence length="81" mass="8952">MTSVRFQIAAALSVMVNAVFFGVGAAIVLSVPELAEEAKYLLPAVVVLSIILTPIASWMIAPRLRNRYWQKKHCTVNKKIP</sequence>
<feature type="transmembrane region" description="Helical" evidence="1">
    <location>
        <begin position="40"/>
        <end position="61"/>
    </location>
</feature>
<keyword evidence="2" id="KW-0282">Flagellum</keyword>
<dbReference type="AlphaFoldDB" id="A0A841LYI4"/>